<dbReference type="EMBL" id="CP075866">
    <property type="protein sequence ID" value="QYS98765.1"/>
    <property type="molecule type" value="Genomic_DNA"/>
</dbReference>
<keyword evidence="2" id="KW-1185">Reference proteome</keyword>
<dbReference type="Proteomes" id="UP000826661">
    <property type="component" value="Chromosome III"/>
</dbReference>
<protein>
    <submittedName>
        <fullName evidence="1">Uncharacterized protein</fullName>
    </submittedName>
</protein>
<evidence type="ECO:0000313" key="2">
    <source>
        <dbReference type="Proteomes" id="UP000826661"/>
    </source>
</evidence>
<proteinExistence type="predicted"/>
<sequence>MFELGQTEDCARALTNTPLTKYEVHSTHAAKQAVYDELPLVALHLAHLQLLCYRFEYEYLLASLRLSRLTVSLKSAERGPHWCLTCGRNNRSTGTEYSYLRRQIAMCAKQGQVTWPAACLLTCGN</sequence>
<reference evidence="1 2" key="1">
    <citation type="journal article" date="2021" name="BMC Genomics">
        <title>Telomere-to-telomere genome assembly of asparaginase-producing Trichoderma simmonsii.</title>
        <authorList>
            <person name="Chung D."/>
            <person name="Kwon Y.M."/>
            <person name="Yang Y."/>
        </authorList>
    </citation>
    <scope>NUCLEOTIDE SEQUENCE [LARGE SCALE GENOMIC DNA]</scope>
    <source>
        <strain evidence="1 2">GH-Sj1</strain>
    </source>
</reference>
<gene>
    <name evidence="1" type="ORF">H0G86_005929</name>
</gene>
<accession>A0A8G0LFK1</accession>
<organism evidence="1 2">
    <name type="scientific">Trichoderma simmonsii</name>
    <dbReference type="NCBI Taxonomy" id="1491479"/>
    <lineage>
        <taxon>Eukaryota</taxon>
        <taxon>Fungi</taxon>
        <taxon>Dikarya</taxon>
        <taxon>Ascomycota</taxon>
        <taxon>Pezizomycotina</taxon>
        <taxon>Sordariomycetes</taxon>
        <taxon>Hypocreomycetidae</taxon>
        <taxon>Hypocreales</taxon>
        <taxon>Hypocreaceae</taxon>
        <taxon>Trichoderma</taxon>
    </lineage>
</organism>
<dbReference type="AlphaFoldDB" id="A0A8G0LFK1"/>
<name>A0A8G0LFK1_9HYPO</name>
<evidence type="ECO:0000313" key="1">
    <source>
        <dbReference type="EMBL" id="QYS98765.1"/>
    </source>
</evidence>